<evidence type="ECO:0000256" key="2">
    <source>
        <dbReference type="ARBA" id="ARBA00004718"/>
    </source>
</evidence>
<evidence type="ECO:0000256" key="11">
    <source>
        <dbReference type="PIRNR" id="PIRNR039133"/>
    </source>
</evidence>
<evidence type="ECO:0000313" key="20">
    <source>
        <dbReference type="EMBL" id="CAH0546939.1"/>
    </source>
</evidence>
<keyword evidence="5 11" id="KW-0479">Metal-binding</keyword>
<dbReference type="InterPro" id="IPR023318">
    <property type="entry name" value="Ub_act_enz_dom_a_sf"/>
</dbReference>
<dbReference type="Pfam" id="PF10585">
    <property type="entry name" value="UBA_E1_SCCH"/>
    <property type="match status" value="1"/>
</dbReference>
<dbReference type="GO" id="GO:0005524">
    <property type="term" value="F:ATP binding"/>
    <property type="evidence" value="ECO:0007669"/>
    <property type="project" value="UniProtKB-UniRule"/>
</dbReference>
<feature type="binding site" evidence="13">
    <location>
        <begin position="60"/>
        <end position="63"/>
    </location>
    <ligand>
        <name>ATP</name>
        <dbReference type="ChEBI" id="CHEBI:30616"/>
    </ligand>
</feature>
<comment type="pathway">
    <text evidence="2 11">Protein modification; protein sumoylation.</text>
</comment>
<feature type="domain" description="Ubiquitin/SUMO-activating enzyme ubiquitin-like" evidence="19">
    <location>
        <begin position="443"/>
        <end position="528"/>
    </location>
</feature>
<dbReference type="GO" id="GO:0016740">
    <property type="term" value="F:transferase activity"/>
    <property type="evidence" value="ECO:0007669"/>
    <property type="project" value="UniProtKB-KW"/>
</dbReference>
<dbReference type="InterPro" id="IPR028077">
    <property type="entry name" value="UAE_UbL_dom"/>
</dbReference>
<keyword evidence="10" id="KW-0539">Nucleus</keyword>
<evidence type="ECO:0000256" key="1">
    <source>
        <dbReference type="ARBA" id="ARBA00004123"/>
    </source>
</evidence>
<evidence type="ECO:0000256" key="6">
    <source>
        <dbReference type="ARBA" id="ARBA00022741"/>
    </source>
</evidence>
<dbReference type="Proteomes" id="UP001154078">
    <property type="component" value="Chromosome 1"/>
</dbReference>
<dbReference type="PIRSF" id="PIRSF039133">
    <property type="entry name" value="SUMO_E1B"/>
    <property type="match status" value="1"/>
</dbReference>
<dbReference type="FunFam" id="3.50.50.80:FF:000002">
    <property type="entry name" value="SUMO-activating enzyme subunit 2"/>
    <property type="match status" value="1"/>
</dbReference>
<evidence type="ECO:0000256" key="4">
    <source>
        <dbReference type="ARBA" id="ARBA00022679"/>
    </source>
</evidence>
<evidence type="ECO:0000259" key="19">
    <source>
        <dbReference type="Pfam" id="PF14732"/>
    </source>
</evidence>
<accession>A0A9P0AQ77</accession>
<feature type="region of interest" description="Disordered" evidence="16">
    <location>
        <begin position="203"/>
        <end position="235"/>
    </location>
</feature>
<evidence type="ECO:0000256" key="12">
    <source>
        <dbReference type="PIRSR" id="PIRSR039133-1"/>
    </source>
</evidence>
<feature type="domain" description="THIF-type NAD/FAD binding fold" evidence="17">
    <location>
        <begin position="11"/>
        <end position="402"/>
    </location>
</feature>
<dbReference type="InterPro" id="IPR045886">
    <property type="entry name" value="ThiF/MoeB/HesA"/>
</dbReference>
<keyword evidence="21" id="KW-1185">Reference proteome</keyword>
<evidence type="ECO:0000259" key="17">
    <source>
        <dbReference type="Pfam" id="PF00899"/>
    </source>
</evidence>
<evidence type="ECO:0000256" key="5">
    <source>
        <dbReference type="ARBA" id="ARBA00022723"/>
    </source>
</evidence>
<comment type="subunit">
    <text evidence="11">Heterodimer.</text>
</comment>
<dbReference type="Pfam" id="PF14732">
    <property type="entry name" value="UAE_UbL"/>
    <property type="match status" value="1"/>
</dbReference>
<dbReference type="PROSITE" id="PS51257">
    <property type="entry name" value="PROKAR_LIPOPROTEIN"/>
    <property type="match status" value="1"/>
</dbReference>
<dbReference type="InterPro" id="IPR035985">
    <property type="entry name" value="Ubiquitin-activating_enz"/>
</dbReference>
<dbReference type="Gene3D" id="3.50.50.80">
    <property type="entry name" value="Ubiquitin-activating enzyme E1, inactive adenylation domain, subdomain 1"/>
    <property type="match status" value="1"/>
</dbReference>
<dbReference type="InterPro" id="IPR030661">
    <property type="entry name" value="Uba2"/>
</dbReference>
<feature type="active site" description="Glycyl thioester intermediate" evidence="12 15">
    <location>
        <position position="177"/>
    </location>
</feature>
<evidence type="ECO:0000256" key="7">
    <source>
        <dbReference type="ARBA" id="ARBA00022786"/>
    </source>
</evidence>
<dbReference type="GO" id="GO:0046872">
    <property type="term" value="F:metal ion binding"/>
    <property type="evidence" value="ECO:0007669"/>
    <property type="project" value="UniProtKB-KW"/>
</dbReference>
<proteinExistence type="inferred from homology"/>
<dbReference type="GO" id="GO:0005737">
    <property type="term" value="C:cytoplasm"/>
    <property type="evidence" value="ECO:0007669"/>
    <property type="project" value="TreeGrafter"/>
</dbReference>
<dbReference type="InterPro" id="IPR042449">
    <property type="entry name" value="Ub-E1_IAD_1"/>
</dbReference>
<dbReference type="Gene3D" id="1.10.10.520">
    <property type="entry name" value="Ubiquitin activating enzymes (Uba3). Chain: B, domain 2"/>
    <property type="match status" value="1"/>
</dbReference>
<dbReference type="PANTHER" id="PTHR10953">
    <property type="entry name" value="UBIQUITIN-ACTIVATING ENZYME E1"/>
    <property type="match status" value="1"/>
</dbReference>
<evidence type="ECO:0000256" key="14">
    <source>
        <dbReference type="PIRSR" id="PIRSR039133-3"/>
    </source>
</evidence>
<reference evidence="20" key="1">
    <citation type="submission" date="2021-12" db="EMBL/GenBank/DDBJ databases">
        <authorList>
            <person name="King R."/>
        </authorList>
    </citation>
    <scope>NUCLEOTIDE SEQUENCE</scope>
</reference>
<dbReference type="InterPro" id="IPR033127">
    <property type="entry name" value="UBQ-activ_enz_E1_Cys_AS"/>
</dbReference>
<evidence type="ECO:0000256" key="10">
    <source>
        <dbReference type="ARBA" id="ARBA00023242"/>
    </source>
</evidence>
<dbReference type="InterPro" id="IPR000594">
    <property type="entry name" value="ThiF_NAD_FAD-bd"/>
</dbReference>
<dbReference type="Gene3D" id="3.10.290.20">
    <property type="entry name" value="Ubiquitin-like 2 activating enzyme e1b. Chain: B, domain 3"/>
    <property type="match status" value="1"/>
</dbReference>
<evidence type="ECO:0000256" key="16">
    <source>
        <dbReference type="SAM" id="MobiDB-lite"/>
    </source>
</evidence>
<evidence type="ECO:0000313" key="21">
    <source>
        <dbReference type="Proteomes" id="UP001154078"/>
    </source>
</evidence>
<feature type="binding site" evidence="14">
    <location>
        <position position="435"/>
    </location>
    <ligand>
        <name>Zn(2+)</name>
        <dbReference type="ChEBI" id="CHEBI:29105"/>
    </ligand>
</feature>
<evidence type="ECO:0000256" key="9">
    <source>
        <dbReference type="ARBA" id="ARBA00022840"/>
    </source>
</evidence>
<evidence type="ECO:0000256" key="8">
    <source>
        <dbReference type="ARBA" id="ARBA00022833"/>
    </source>
</evidence>
<feature type="domain" description="Ubiquitin-activating enzyme SCCH" evidence="18">
    <location>
        <begin position="303"/>
        <end position="367"/>
    </location>
</feature>
<dbReference type="GO" id="GO:0016925">
    <property type="term" value="P:protein sumoylation"/>
    <property type="evidence" value="ECO:0007669"/>
    <property type="project" value="UniProtKB-UniRule"/>
</dbReference>
<comment type="subcellular location">
    <subcellularLocation>
        <location evidence="1">Nucleus</location>
    </subcellularLocation>
</comment>
<dbReference type="GO" id="GO:0031510">
    <property type="term" value="C:SUMO activating enzyme complex"/>
    <property type="evidence" value="ECO:0007669"/>
    <property type="project" value="UniProtKB-UniRule"/>
</dbReference>
<feature type="binding site" evidence="13">
    <location>
        <position position="76"/>
    </location>
    <ligand>
        <name>ATP</name>
        <dbReference type="ChEBI" id="CHEBI:30616"/>
    </ligand>
</feature>
<comment type="similarity">
    <text evidence="3 11">Belongs to the ubiquitin-activating E1 family.</text>
</comment>
<feature type="binding site" evidence="13">
    <location>
        <begin position="28"/>
        <end position="33"/>
    </location>
    <ligand>
        <name>ATP</name>
        <dbReference type="ChEBI" id="CHEBI:30616"/>
    </ligand>
</feature>
<gene>
    <name evidence="20" type="ORF">MELIAE_LOCUS1013</name>
</gene>
<feature type="compositionally biased region" description="Acidic residues" evidence="16">
    <location>
        <begin position="562"/>
        <end position="576"/>
    </location>
</feature>
<feature type="binding site" evidence="13">
    <location>
        <position position="52"/>
    </location>
    <ligand>
        <name>ATP</name>
        <dbReference type="ChEBI" id="CHEBI:30616"/>
    </ligand>
</feature>
<feature type="binding site" evidence="14">
    <location>
        <position position="162"/>
    </location>
    <ligand>
        <name>Zn(2+)</name>
        <dbReference type="ChEBI" id="CHEBI:29105"/>
    </ligand>
</feature>
<dbReference type="FunFam" id="3.40.50.720:FF:000618">
    <property type="entry name" value="SUMO-activating enzyme subunit 2"/>
    <property type="match status" value="1"/>
</dbReference>
<feature type="compositionally biased region" description="Acidic residues" evidence="16">
    <location>
        <begin position="597"/>
        <end position="606"/>
    </location>
</feature>
<evidence type="ECO:0000256" key="3">
    <source>
        <dbReference type="ARBA" id="ARBA00005673"/>
    </source>
</evidence>
<keyword evidence="8 11" id="KW-0862">Zinc</keyword>
<evidence type="ECO:0000256" key="15">
    <source>
        <dbReference type="PROSITE-ProRule" id="PRU10132"/>
    </source>
</evidence>
<dbReference type="OrthoDB" id="10255449at2759"/>
<dbReference type="SUPFAM" id="SSF69572">
    <property type="entry name" value="Activating enzymes of the ubiquitin-like proteins"/>
    <property type="match status" value="1"/>
</dbReference>
<feature type="binding site" evidence="14">
    <location>
        <position position="432"/>
    </location>
    <ligand>
        <name>Zn(2+)</name>
        <dbReference type="ChEBI" id="CHEBI:29105"/>
    </ligand>
</feature>
<feature type="binding site" evidence="14">
    <location>
        <position position="165"/>
    </location>
    <ligand>
        <name>Zn(2+)</name>
        <dbReference type="ChEBI" id="CHEBI:29105"/>
    </ligand>
</feature>
<feature type="compositionally biased region" description="Basic and acidic residues" evidence="16">
    <location>
        <begin position="542"/>
        <end position="561"/>
    </location>
</feature>
<feature type="region of interest" description="Disordered" evidence="16">
    <location>
        <begin position="530"/>
        <end position="606"/>
    </location>
</feature>
<organism evidence="20 21">
    <name type="scientific">Brassicogethes aeneus</name>
    <name type="common">Rape pollen beetle</name>
    <name type="synonym">Meligethes aeneus</name>
    <dbReference type="NCBI Taxonomy" id="1431903"/>
    <lineage>
        <taxon>Eukaryota</taxon>
        <taxon>Metazoa</taxon>
        <taxon>Ecdysozoa</taxon>
        <taxon>Arthropoda</taxon>
        <taxon>Hexapoda</taxon>
        <taxon>Insecta</taxon>
        <taxon>Pterygota</taxon>
        <taxon>Neoptera</taxon>
        <taxon>Endopterygota</taxon>
        <taxon>Coleoptera</taxon>
        <taxon>Polyphaga</taxon>
        <taxon>Cucujiformia</taxon>
        <taxon>Nitidulidae</taxon>
        <taxon>Meligethinae</taxon>
        <taxon>Brassicogethes</taxon>
    </lineage>
</organism>
<dbReference type="InterPro" id="IPR019572">
    <property type="entry name" value="UBA_E1_SCCH"/>
</dbReference>
<evidence type="ECO:0000256" key="13">
    <source>
        <dbReference type="PIRSR" id="PIRSR039133-2"/>
    </source>
</evidence>
<name>A0A9P0AQ77_BRAAE</name>
<protein>
    <recommendedName>
        <fullName evidence="11">SUMO-activating enzyme subunit</fullName>
    </recommendedName>
</protein>
<feature type="binding site" evidence="13">
    <location>
        <begin position="121"/>
        <end position="126"/>
    </location>
    <ligand>
        <name>ATP</name>
        <dbReference type="ChEBI" id="CHEBI:30616"/>
    </ligand>
</feature>
<keyword evidence="4" id="KW-0808">Transferase</keyword>
<dbReference type="AlphaFoldDB" id="A0A9P0AQ77"/>
<dbReference type="EMBL" id="OV121132">
    <property type="protein sequence ID" value="CAH0546939.1"/>
    <property type="molecule type" value="Genomic_DNA"/>
</dbReference>
<feature type="compositionally biased region" description="Acidic residues" evidence="16">
    <location>
        <begin position="203"/>
        <end position="216"/>
    </location>
</feature>
<dbReference type="PROSITE" id="PS00865">
    <property type="entry name" value="UBIQUITIN_ACTIVAT_2"/>
    <property type="match status" value="1"/>
</dbReference>
<keyword evidence="9 11" id="KW-0067">ATP-binding</keyword>
<dbReference type="Pfam" id="PF00899">
    <property type="entry name" value="ThiF"/>
    <property type="match status" value="1"/>
</dbReference>
<dbReference type="PANTHER" id="PTHR10953:SF5">
    <property type="entry name" value="SUMO-ACTIVATING ENZYME SUBUNIT 2"/>
    <property type="match status" value="1"/>
</dbReference>
<keyword evidence="7 11" id="KW-0833">Ubl conjugation pathway</keyword>
<sequence>MTKLSAIPSILPSTTQEKVANSKVLVVGAGGIGCEVLKNLALSGFQDIEIIDLDTIDVSNLNRQFLFRKEHVGKPKAVVARESILSYNPDINIKAYHDSVTSQDYGVNFFKRFNIILNALDNRAARSHVNRMCLAANVPLIESGTSGYSGQVELIKKGETQCYECTLKLPQKTFPGCTIRNTPSEPVHCIVWAKHLFNQLFGEDDPDQDVSPDTEDPEAKAENEHSSTESGNIKRLSTRQWSQDIDYEPAQLFTKFFHDDIKYLLTMENLWKTRKAPVPLSWEQAASHRGDAEAENNVQAIDMRIWSLSKCASVFSDTVSQLKTELKGKSFLVWDKDDKPAMDFVTAAANIRSYIFSIEQKSRFATKSIAGNIIPAIATANAMIAGLVVLHAFRVLAEEIEKCPTIFLRPKSRHSKFILAADKDLVKPNPNCYVCRANPTVHVFLNVNTMLVKEFESEVLKSYLNMVAPDVVLAGKDSIVISSEEGETEINNDKKLSEIGIVDGSILKVDDFLQNYELTITITQYEKSKPEDPSFKVVGNPEEMKAKESTNGKENGQKEAEKEESDDDLMIVDEDDNVKSDDPQEGSSSKKRKLNPVEDDICLIDV</sequence>
<dbReference type="GO" id="GO:0019948">
    <property type="term" value="F:SUMO activating enzyme activity"/>
    <property type="evidence" value="ECO:0007669"/>
    <property type="project" value="UniProtKB-UniRule"/>
</dbReference>
<feature type="compositionally biased region" description="Basic and acidic residues" evidence="16">
    <location>
        <begin position="217"/>
        <end position="227"/>
    </location>
</feature>
<evidence type="ECO:0000259" key="18">
    <source>
        <dbReference type="Pfam" id="PF10585"/>
    </source>
</evidence>
<keyword evidence="6 11" id="KW-0547">Nucleotide-binding</keyword>